<accession>A0ACD1A6R4</accession>
<sequence>MGNIRSSDEPVGRMAKLMAELYHFMASELIAQLGEEKGTEAIRNAITRFGEARASVMKEEAAERGLPINGETYALVRDMPSVSWEKDPDQPTDITYCPMHDMWEQLDALKLGALYCEIDAVLYRQFQVDFERPLCKTDGDSCCRFLIKD</sequence>
<protein>
    <submittedName>
        <fullName evidence="1">Uncharacterized protein</fullName>
    </submittedName>
</protein>
<dbReference type="Proteomes" id="UP000594014">
    <property type="component" value="Chromosome"/>
</dbReference>
<keyword evidence="2" id="KW-1185">Reference proteome</keyword>
<gene>
    <name evidence="1" type="ORF">FRZ06_01275</name>
</gene>
<name>A0ACD1A6R4_9FIRM</name>
<evidence type="ECO:0000313" key="1">
    <source>
        <dbReference type="EMBL" id="QOX62074.1"/>
    </source>
</evidence>
<proteinExistence type="predicted"/>
<dbReference type="EMBL" id="CP042469">
    <property type="protein sequence ID" value="QOX62074.1"/>
    <property type="molecule type" value="Genomic_DNA"/>
</dbReference>
<reference evidence="1" key="1">
    <citation type="submission" date="2019-08" db="EMBL/GenBank/DDBJ databases">
        <title>Genome sequence of Clostridiales bacterium MT110.</title>
        <authorList>
            <person name="Cao J."/>
        </authorList>
    </citation>
    <scope>NUCLEOTIDE SEQUENCE</scope>
    <source>
        <strain evidence="1">MT110</strain>
    </source>
</reference>
<organism evidence="1 2">
    <name type="scientific">Anoxybacterium hadale</name>
    <dbReference type="NCBI Taxonomy" id="3408580"/>
    <lineage>
        <taxon>Bacteria</taxon>
        <taxon>Bacillati</taxon>
        <taxon>Bacillota</taxon>
        <taxon>Clostridia</taxon>
        <taxon>Peptostreptococcales</taxon>
        <taxon>Anaerovoracaceae</taxon>
        <taxon>Anoxybacterium</taxon>
    </lineage>
</organism>
<evidence type="ECO:0000313" key="2">
    <source>
        <dbReference type="Proteomes" id="UP000594014"/>
    </source>
</evidence>